<dbReference type="InterPro" id="IPR035892">
    <property type="entry name" value="C2_domain_sf"/>
</dbReference>
<comment type="caution">
    <text evidence="13">The sequence shown here is derived from an EMBL/GenBank/DDBJ whole genome shotgun (WGS) entry which is preliminary data.</text>
</comment>
<feature type="region of interest" description="Disordered" evidence="9">
    <location>
        <begin position="1557"/>
        <end position="1599"/>
    </location>
</feature>
<name>A0AAD8ZG34_9TELE</name>
<dbReference type="SUPFAM" id="SSF55550">
    <property type="entry name" value="SH2 domain"/>
    <property type="match status" value="1"/>
</dbReference>
<evidence type="ECO:0000259" key="10">
    <source>
        <dbReference type="PROSITE" id="PS50001"/>
    </source>
</evidence>
<evidence type="ECO:0000259" key="12">
    <source>
        <dbReference type="PROSITE" id="PS51182"/>
    </source>
</evidence>
<keyword evidence="6" id="KW-0965">Cell junction</keyword>
<evidence type="ECO:0000256" key="7">
    <source>
        <dbReference type="ARBA" id="ARBA00022999"/>
    </source>
</evidence>
<dbReference type="InterPro" id="IPR000980">
    <property type="entry name" value="SH2"/>
</dbReference>
<dbReference type="InterPro" id="IPR029023">
    <property type="entry name" value="Tensin_phosphatase"/>
</dbReference>
<feature type="region of interest" description="Disordered" evidence="9">
    <location>
        <begin position="972"/>
        <end position="1017"/>
    </location>
</feature>
<dbReference type="InterPro" id="IPR003595">
    <property type="entry name" value="Tyr_Pase_cat"/>
</dbReference>
<evidence type="ECO:0000256" key="6">
    <source>
        <dbReference type="ARBA" id="ARBA00022949"/>
    </source>
</evidence>
<feature type="domain" description="SH2" evidence="10">
    <location>
        <begin position="1933"/>
        <end position="2042"/>
    </location>
</feature>
<feature type="region of interest" description="Disordered" evidence="9">
    <location>
        <begin position="1329"/>
        <end position="1413"/>
    </location>
</feature>
<evidence type="ECO:0000256" key="4">
    <source>
        <dbReference type="ARBA" id="ARBA00022801"/>
    </source>
</evidence>
<dbReference type="PANTHER" id="PTHR45734:SF3">
    <property type="entry name" value="TENSIN-1"/>
    <property type="match status" value="1"/>
</dbReference>
<dbReference type="FunFam" id="3.90.190.10:FF:000010">
    <property type="entry name" value="tensin-1 isoform X2"/>
    <property type="match status" value="1"/>
</dbReference>
<dbReference type="GO" id="GO:0010761">
    <property type="term" value="P:fibroblast migration"/>
    <property type="evidence" value="ECO:0007669"/>
    <property type="project" value="TreeGrafter"/>
</dbReference>
<comment type="similarity">
    <text evidence="2">Belongs to the PTEN phosphatase protein family.</text>
</comment>
<dbReference type="Pfam" id="PF10409">
    <property type="entry name" value="PTEN_C2"/>
    <property type="match status" value="1"/>
</dbReference>
<evidence type="ECO:0008006" key="15">
    <source>
        <dbReference type="Google" id="ProtNLM"/>
    </source>
</evidence>
<keyword evidence="5" id="KW-0904">Protein phosphatase</keyword>
<feature type="compositionally biased region" description="Polar residues" evidence="9">
    <location>
        <begin position="1730"/>
        <end position="1756"/>
    </location>
</feature>
<reference evidence="13" key="1">
    <citation type="submission" date="2023-03" db="EMBL/GenBank/DDBJ databases">
        <title>Electrophorus voltai genome.</title>
        <authorList>
            <person name="Bian C."/>
        </authorList>
    </citation>
    <scope>NUCLEOTIDE SEQUENCE</scope>
    <source>
        <strain evidence="13">CB-2022</strain>
        <tissue evidence="13">Muscle</tissue>
    </source>
</reference>
<dbReference type="Pfam" id="PF00017">
    <property type="entry name" value="SH2"/>
    <property type="match status" value="1"/>
</dbReference>
<feature type="domain" description="Phosphatase tensin-type" evidence="11">
    <location>
        <begin position="174"/>
        <end position="346"/>
    </location>
</feature>
<dbReference type="SUPFAM" id="SSF49562">
    <property type="entry name" value="C2 domain (Calcium/lipid-binding domain, CaLB)"/>
    <property type="match status" value="1"/>
</dbReference>
<evidence type="ECO:0000256" key="9">
    <source>
        <dbReference type="SAM" id="MobiDB-lite"/>
    </source>
</evidence>
<dbReference type="FunFam" id="3.30.505.10:FF:000002">
    <property type="entry name" value="Tensin 1"/>
    <property type="match status" value="1"/>
</dbReference>
<keyword evidence="3" id="KW-0597">Phosphoprotein</keyword>
<dbReference type="Proteomes" id="UP001239994">
    <property type="component" value="Unassembled WGS sequence"/>
</dbReference>
<dbReference type="SMART" id="SM00462">
    <property type="entry name" value="PTB"/>
    <property type="match status" value="1"/>
</dbReference>
<evidence type="ECO:0000259" key="11">
    <source>
        <dbReference type="PROSITE" id="PS51181"/>
    </source>
</evidence>
<dbReference type="PANTHER" id="PTHR45734">
    <property type="entry name" value="TENSIN"/>
    <property type="match status" value="1"/>
</dbReference>
<keyword evidence="14" id="KW-1185">Reference proteome</keyword>
<accession>A0AAD8ZG34</accession>
<keyword evidence="7 8" id="KW-0727">SH2 domain</keyword>
<keyword evidence="4" id="KW-0378">Hydrolase</keyword>
<dbReference type="InterPro" id="IPR011993">
    <property type="entry name" value="PH-like_dom_sf"/>
</dbReference>
<dbReference type="FunFam" id="2.30.29.30:FF:000039">
    <property type="entry name" value="Tensin 1"/>
    <property type="match status" value="1"/>
</dbReference>
<feature type="compositionally biased region" description="Polar residues" evidence="9">
    <location>
        <begin position="1708"/>
        <end position="1720"/>
    </location>
</feature>
<dbReference type="Gene3D" id="3.90.190.10">
    <property type="entry name" value="Protein tyrosine phosphatase superfamily"/>
    <property type="match status" value="1"/>
</dbReference>
<dbReference type="InterPro" id="IPR006020">
    <property type="entry name" value="PTB/PI_dom"/>
</dbReference>
<dbReference type="InterPro" id="IPR014020">
    <property type="entry name" value="Tensin_C2-dom"/>
</dbReference>
<dbReference type="SMART" id="SM00252">
    <property type="entry name" value="SH2"/>
    <property type="match status" value="1"/>
</dbReference>
<feature type="region of interest" description="Disordered" evidence="9">
    <location>
        <begin position="142"/>
        <end position="164"/>
    </location>
</feature>
<dbReference type="PROSITE" id="PS51181">
    <property type="entry name" value="PPASE_TENSIN"/>
    <property type="match status" value="1"/>
</dbReference>
<dbReference type="SUPFAM" id="SSF50729">
    <property type="entry name" value="PH domain-like"/>
    <property type="match status" value="1"/>
</dbReference>
<dbReference type="FunFam" id="2.60.40.1110:FF:000002">
    <property type="entry name" value="tensin-1 isoform X2"/>
    <property type="match status" value="1"/>
</dbReference>
<dbReference type="Gene3D" id="3.30.505.10">
    <property type="entry name" value="SH2 domain"/>
    <property type="match status" value="1"/>
</dbReference>
<dbReference type="InterPro" id="IPR033929">
    <property type="entry name" value="Tensin_PTB"/>
</dbReference>
<dbReference type="PROSITE" id="PS51182">
    <property type="entry name" value="C2_TENSIN"/>
    <property type="match status" value="1"/>
</dbReference>
<feature type="region of interest" description="Disordered" evidence="9">
    <location>
        <begin position="1703"/>
        <end position="1873"/>
    </location>
</feature>
<dbReference type="InterPro" id="IPR029021">
    <property type="entry name" value="Prot-tyrosine_phosphatase-like"/>
</dbReference>
<feature type="region of interest" description="Disordered" evidence="9">
    <location>
        <begin position="1287"/>
        <end position="1314"/>
    </location>
</feature>
<dbReference type="InterPro" id="IPR013625">
    <property type="entry name" value="PTB"/>
</dbReference>
<gene>
    <name evidence="13" type="ORF">P4O66_007076</name>
</gene>
<dbReference type="SUPFAM" id="SSF52799">
    <property type="entry name" value="(Phosphotyrosine protein) phosphatases II"/>
    <property type="match status" value="1"/>
</dbReference>
<feature type="region of interest" description="Disordered" evidence="9">
    <location>
        <begin position="1433"/>
        <end position="1538"/>
    </location>
</feature>
<feature type="compositionally biased region" description="Basic and acidic residues" evidence="9">
    <location>
        <begin position="1099"/>
        <end position="1111"/>
    </location>
</feature>
<dbReference type="EMBL" id="JAROKS010000012">
    <property type="protein sequence ID" value="KAK1798794.1"/>
    <property type="molecule type" value="Genomic_DNA"/>
</dbReference>
<dbReference type="Gene3D" id="2.60.40.1110">
    <property type="match status" value="1"/>
</dbReference>
<dbReference type="InterPro" id="IPR036860">
    <property type="entry name" value="SH2_dom_sf"/>
</dbReference>
<feature type="compositionally biased region" description="Polar residues" evidence="9">
    <location>
        <begin position="1573"/>
        <end position="1588"/>
    </location>
</feature>
<dbReference type="CDD" id="cd01213">
    <property type="entry name" value="PTB_tensin"/>
    <property type="match status" value="1"/>
</dbReference>
<dbReference type="Pfam" id="PF08416">
    <property type="entry name" value="PTB"/>
    <property type="match status" value="1"/>
</dbReference>
<dbReference type="SMART" id="SM01326">
    <property type="entry name" value="PTEN_C2"/>
    <property type="match status" value="1"/>
</dbReference>
<feature type="compositionally biased region" description="Polar residues" evidence="9">
    <location>
        <begin position="1329"/>
        <end position="1345"/>
    </location>
</feature>
<comment type="subcellular location">
    <subcellularLocation>
        <location evidence="1">Cell junction</location>
        <location evidence="1">Focal adhesion</location>
    </subcellularLocation>
</comment>
<feature type="compositionally biased region" description="Basic and acidic residues" evidence="9">
    <location>
        <begin position="1828"/>
        <end position="1852"/>
    </location>
</feature>
<dbReference type="SMART" id="SM00404">
    <property type="entry name" value="PTPc_motif"/>
    <property type="match status" value="1"/>
</dbReference>
<protein>
    <recommendedName>
        <fullName evidence="15">Tensin-1</fullName>
    </recommendedName>
</protein>
<sequence>MLRAMLRVTEKCVGPENMKNDTGSVVENWGSGGIFGICFYQRKPSHFGMPSLSLGLPAALVGRARTWVCLSCMFWPEDFEGVHSHSFKVKTFKKAKSCGVCKQAVTKEGLVCRGVYQYRTTWSVEVATACVSTTNYELPPSNELPLKHVETPGSTKSFKSTDSRRRPSRSLSLIQAMEESYDVDLVYITERIICLSFPGGSEEHSYSVRLRDVISMLRSKHHQHYLLLNLSERRHDITKLNPKVLDFGWPDHHAPALDKICSICKAMETWLTADPHNVVVLHNKGNRGRTGVVVAAYMHYSSISASADQALDRFAMKRFYEDKAMPVGQPSQRRYVQYFAGLLSGHIKINNKPLFLHHVIMHGIPNFESKGGCRPFLKIYQAMQPVYTSGIYNVQGDSETSICITIEPGLLLKGDILLKCYHKRYRNPSRDVIFRVQFHTCAVHDLGVVFTKSDLDETFRDDRYPEDGKVEFIFSFGPEKIRGMDHLENGPSVSVDYNTQDPLIRWDSYENFNRRCEDVTEGELPSFTHLKPSVTSDPRWLTEILRENRRRGARKRPRGKRAGVRNRLRARAHRAPLPSILLANVQSLDNKLDDLRARIKFQRDIRDCNLLCFTESWLNPAVPNHAIQPAEFFSVHRMDRTADSGKSRGGGVCVMVNNSWCNNANVVTLTCSCSPNLELLALKLRPFYLPWEFTSVIINTVYIPPQANMDTALSPPSRLMSVDESLANELNTFFAHFESTSSRANASSANASSGNANSASTIGTIGAANGACAEPTIEQHPLIITESDVRRVFKRVNTRKAVGPDGICGRVLKACADQLAPVFTDIFNLSLTLGIIPSSFKRFTIVPVLKKPRPSGLNDYPVALTSVVMKCFQKARPVLVPPYQLPGKEGLSASLPPQTPKRFQIALQEVAHTQGPVDGSLYAQVQKKESLDGAVNGLPARDHVASVAERASPASHALPLPVANHPLPAADHALSVSSDSGNSTASVKTDRTDDAQQSVSSCDPVSQPAPDGPVSPRERREFEQLLTGFEGQPLLSRQGFLPAANTSPGAGVRHLVPAQVHVNGRTGTERETDILDDELPDSQVGDNSADSLGTLSSFEGRDAPAEGRPRTDSAVVDVDGQQGELPDRRPATASAKAMPVHQVRGSSSAQECLMDYGGQNGGMYRSQSYGAPLLDGGPPYMPQAPKRSTSSREAVQRGLGAWHQYGLMDDPFFGPDAGLPGFPARGGTSQRDVEQSIEVLSMLMLDLEPHTPVPKSQSAPPGDTSAAFQPFTQTLARPSYQADQVLHGYADGQPPSASASFGQSSRRSSPAYAMTPPADIHLRQLQRTPSPTYQQDPYSIRSGSATTPSPTLPLPSPMKPQTIYPGPGGVGSCSPDLPASSPCPATQWSCSASSSPLPPLTSAKEPGPEAEEQSLNLEGLVAHRVAGSRSHMITADEASTGTRRRTTSEGHYRQGQEDLSPTGALRSPGHAFPPGLVNTTALNPGGRPKDMDMPRQGQVHSYRGAFEEVESEPGSPSPSCGGETHPLTPAFPVSPTTSPQTPYFNLCKFSLPTVSSDTTMSFRRSPPAMSKTPLIQKSPSLSEPQFQHSFSDSESSEEFEEPHGYMGSVVRGGGTVSPVHHSYPPAVPERSVPPPHSFTPPQPASSAIYSPEGTMRMNEPGHSMVAESAYPSFPTGPIRAPLFPDPLGYLDPEEATVNVMGVHRVPGSPNTLHRTVATNTPPSPALQRRLASQSSPGTGRRMTPTNGGSEPTTPSSPLLGRGGRFIPPSPVLNRHPSLALPTPQNPNPSGQARPGGEDTPDDGQGAWSRQSTSSTGPNAPPTPPIPTEQRRAPEWRREGEPSGEREASDNRPDSTTSTPPPATAGLSTRSPAPKESAFVSIYGKNIRSSSSSPSGSMSSSFLHQLITTRSFTADGPPDIKLNVKFVQDTSKFWYKPDISREQAISLLKDREPGAFLIRDSHSFRGAYGLAMKVACPPPTVQQNKKAGDMTNELVRHFLIETGPKGVRLKGCPNEPPFGCLSALVYQHSITPLALPCKLMIPTRADPNEEASELVTPTTSAMELLKLGAACSVLYIHSVDMESLTGPQAVAKAISETLDTTTASMATVVHFKVSLQGITLTDNQRKLFFRRHYPINTVTYCNVDPQDRKWTKADGGKATFFGFVARKQGSTTDNVSHLFAELDSDQPATAIVSFVSKVMMNAQKP</sequence>
<dbReference type="InterPro" id="IPR051484">
    <property type="entry name" value="Tensin_PTEN_phosphatase"/>
</dbReference>
<evidence type="ECO:0000256" key="1">
    <source>
        <dbReference type="ARBA" id="ARBA00004246"/>
    </source>
</evidence>
<evidence type="ECO:0000256" key="2">
    <source>
        <dbReference type="ARBA" id="ARBA00007881"/>
    </source>
</evidence>
<dbReference type="Gene3D" id="2.30.29.30">
    <property type="entry name" value="Pleckstrin-homology domain (PH domain)/Phosphotyrosine-binding domain (PTB)"/>
    <property type="match status" value="1"/>
</dbReference>
<feature type="domain" description="C2 tensin-type" evidence="12">
    <location>
        <begin position="351"/>
        <end position="477"/>
    </location>
</feature>
<dbReference type="GO" id="GO:0005925">
    <property type="term" value="C:focal adhesion"/>
    <property type="evidence" value="ECO:0007669"/>
    <property type="project" value="UniProtKB-SubCell"/>
</dbReference>
<feature type="compositionally biased region" description="Low complexity" evidence="9">
    <location>
        <begin position="1512"/>
        <end position="1523"/>
    </location>
</feature>
<feature type="compositionally biased region" description="Basic and acidic residues" evidence="9">
    <location>
        <begin position="1446"/>
        <end position="1456"/>
    </location>
</feature>
<dbReference type="InterPro" id="IPR035012">
    <property type="entry name" value="Tensin-like_SH2"/>
</dbReference>
<proteinExistence type="inferred from homology"/>
<dbReference type="CDD" id="cd09927">
    <property type="entry name" value="SH2_Tensin_like"/>
    <property type="match status" value="1"/>
</dbReference>
<feature type="compositionally biased region" description="Polar residues" evidence="9">
    <location>
        <begin position="995"/>
        <end position="1004"/>
    </location>
</feature>
<feature type="compositionally biased region" description="Polar residues" evidence="9">
    <location>
        <begin position="1084"/>
        <end position="1097"/>
    </location>
</feature>
<dbReference type="GO" id="GO:0004721">
    <property type="term" value="F:phosphoprotein phosphatase activity"/>
    <property type="evidence" value="ECO:0007669"/>
    <property type="project" value="UniProtKB-KW"/>
</dbReference>
<evidence type="ECO:0000313" key="13">
    <source>
        <dbReference type="EMBL" id="KAK1798794.1"/>
    </source>
</evidence>
<feature type="compositionally biased region" description="Polar residues" evidence="9">
    <location>
        <begin position="975"/>
        <end position="987"/>
    </location>
</feature>
<feature type="compositionally biased region" description="Low complexity" evidence="9">
    <location>
        <begin position="1293"/>
        <end position="1311"/>
    </location>
</feature>
<feature type="compositionally biased region" description="Low complexity" evidence="9">
    <location>
        <begin position="1389"/>
        <end position="1403"/>
    </location>
</feature>
<evidence type="ECO:0000256" key="3">
    <source>
        <dbReference type="ARBA" id="ARBA00022553"/>
    </source>
</evidence>
<feature type="region of interest" description="Disordered" evidence="9">
    <location>
        <begin position="1039"/>
        <end position="1146"/>
    </location>
</feature>
<dbReference type="PROSITE" id="PS50001">
    <property type="entry name" value="SH2"/>
    <property type="match status" value="1"/>
</dbReference>
<evidence type="ECO:0000256" key="8">
    <source>
        <dbReference type="PROSITE-ProRule" id="PRU00191"/>
    </source>
</evidence>
<evidence type="ECO:0000313" key="14">
    <source>
        <dbReference type="Proteomes" id="UP001239994"/>
    </source>
</evidence>
<evidence type="ECO:0000256" key="5">
    <source>
        <dbReference type="ARBA" id="ARBA00022912"/>
    </source>
</evidence>
<organism evidence="13 14">
    <name type="scientific">Electrophorus voltai</name>
    <dbReference type="NCBI Taxonomy" id="2609070"/>
    <lineage>
        <taxon>Eukaryota</taxon>
        <taxon>Metazoa</taxon>
        <taxon>Chordata</taxon>
        <taxon>Craniata</taxon>
        <taxon>Vertebrata</taxon>
        <taxon>Euteleostomi</taxon>
        <taxon>Actinopterygii</taxon>
        <taxon>Neopterygii</taxon>
        <taxon>Teleostei</taxon>
        <taxon>Ostariophysi</taxon>
        <taxon>Gymnotiformes</taxon>
        <taxon>Gymnotoidei</taxon>
        <taxon>Gymnotidae</taxon>
        <taxon>Electrophorus</taxon>
    </lineage>
</organism>